<accession>A2E5W5</accession>
<organism evidence="1 2">
    <name type="scientific">Trichomonas vaginalis (strain ATCC PRA-98 / G3)</name>
    <dbReference type="NCBI Taxonomy" id="412133"/>
    <lineage>
        <taxon>Eukaryota</taxon>
        <taxon>Metamonada</taxon>
        <taxon>Parabasalia</taxon>
        <taxon>Trichomonadida</taxon>
        <taxon>Trichomonadidae</taxon>
        <taxon>Trichomonas</taxon>
    </lineage>
</organism>
<reference evidence="1" key="2">
    <citation type="journal article" date="2007" name="Science">
        <title>Draft genome sequence of the sexually transmitted pathogen Trichomonas vaginalis.</title>
        <authorList>
            <person name="Carlton J.M."/>
            <person name="Hirt R.P."/>
            <person name="Silva J.C."/>
            <person name="Delcher A.L."/>
            <person name="Schatz M."/>
            <person name="Zhao Q."/>
            <person name="Wortman J.R."/>
            <person name="Bidwell S.L."/>
            <person name="Alsmark U.C.M."/>
            <person name="Besteiro S."/>
            <person name="Sicheritz-Ponten T."/>
            <person name="Noel C.J."/>
            <person name="Dacks J.B."/>
            <person name="Foster P.G."/>
            <person name="Simillion C."/>
            <person name="Van de Peer Y."/>
            <person name="Miranda-Saavedra D."/>
            <person name="Barton G.J."/>
            <person name="Westrop G.D."/>
            <person name="Mueller S."/>
            <person name="Dessi D."/>
            <person name="Fiori P.L."/>
            <person name="Ren Q."/>
            <person name="Paulsen I."/>
            <person name="Zhang H."/>
            <person name="Bastida-Corcuera F.D."/>
            <person name="Simoes-Barbosa A."/>
            <person name="Brown M.T."/>
            <person name="Hayes R.D."/>
            <person name="Mukherjee M."/>
            <person name="Okumura C.Y."/>
            <person name="Schneider R."/>
            <person name="Smith A.J."/>
            <person name="Vanacova S."/>
            <person name="Villalvazo M."/>
            <person name="Haas B.J."/>
            <person name="Pertea M."/>
            <person name="Feldblyum T.V."/>
            <person name="Utterback T.R."/>
            <person name="Shu C.L."/>
            <person name="Osoegawa K."/>
            <person name="de Jong P.J."/>
            <person name="Hrdy I."/>
            <person name="Horvathova L."/>
            <person name="Zubacova Z."/>
            <person name="Dolezal P."/>
            <person name="Malik S.B."/>
            <person name="Logsdon J.M. Jr."/>
            <person name="Henze K."/>
            <person name="Gupta A."/>
            <person name="Wang C.C."/>
            <person name="Dunne R.L."/>
            <person name="Upcroft J.A."/>
            <person name="Upcroft P."/>
            <person name="White O."/>
            <person name="Salzberg S.L."/>
            <person name="Tang P."/>
            <person name="Chiu C.-H."/>
            <person name="Lee Y.-S."/>
            <person name="Embley T.M."/>
            <person name="Coombs G.H."/>
            <person name="Mottram J.C."/>
            <person name="Tachezy J."/>
            <person name="Fraser-Liggett C.M."/>
            <person name="Johnson P.J."/>
        </authorList>
    </citation>
    <scope>NUCLEOTIDE SEQUENCE [LARGE SCALE GENOMIC DNA]</scope>
    <source>
        <strain evidence="1">G3</strain>
    </source>
</reference>
<dbReference type="VEuPathDB" id="TrichDB:TVAGG3_0337810"/>
<evidence type="ECO:0000313" key="1">
    <source>
        <dbReference type="EMBL" id="EAY11922.1"/>
    </source>
</evidence>
<dbReference type="RefSeq" id="XP_001324145.1">
    <property type="nucleotide sequence ID" value="XM_001324110.1"/>
</dbReference>
<dbReference type="InParanoid" id="A2E5W5"/>
<gene>
    <name evidence="1" type="ORF">TVAG_399270</name>
</gene>
<sequence>MYNLRYEDLAQKLYIEQENVLFGDLKRIVIKSFNLSPIQNIYIANNPSKYDQDKINLASFPQKTIRFIKGDIDYPDNITPEVIIDQFKNIYEKGSEDYEIVFRLGNIKKPFSKIKLEDIFSNCYYVEKKNFSTFAKTEFDYKLFETKSDINSSIVKEIKKQNNVEILISTFNNVKIVKRISMSPIIQKNQLIELIKNNFQNQPGKIFLKTLTTVVEIVDQKAYRIRAEMEIFFISKEFNSSKAPEKQSNIQEIPQATVIPQPVVISSPPPAKSIPVSPSSVDLDSPLGKFEPNFRAVSDLLAQYENNYLLAQVAYIQCNDVKEAVANVKANRFDSSWLDKNILTALKIISVNADQEIIEVMNVYKRLNMNRPYPGRLESYFEISPQEVSIVLEYKDSL</sequence>
<evidence type="ECO:0000313" key="2">
    <source>
        <dbReference type="Proteomes" id="UP000001542"/>
    </source>
</evidence>
<dbReference type="KEGG" id="tva:4769881"/>
<keyword evidence="2" id="KW-1185">Reference proteome</keyword>
<dbReference type="Proteomes" id="UP000001542">
    <property type="component" value="Unassembled WGS sequence"/>
</dbReference>
<name>A2E5W5_TRIV3</name>
<proteinExistence type="predicted"/>
<dbReference type="VEuPathDB" id="TrichDB:TVAG_399270"/>
<dbReference type="AlphaFoldDB" id="A2E5W5"/>
<dbReference type="EMBL" id="DS113310">
    <property type="protein sequence ID" value="EAY11922.1"/>
    <property type="molecule type" value="Genomic_DNA"/>
</dbReference>
<protein>
    <submittedName>
        <fullName evidence="1">Uncharacterized protein</fullName>
    </submittedName>
</protein>
<reference evidence="1" key="1">
    <citation type="submission" date="2006-10" db="EMBL/GenBank/DDBJ databases">
        <authorList>
            <person name="Amadeo P."/>
            <person name="Zhao Q."/>
            <person name="Wortman J."/>
            <person name="Fraser-Liggett C."/>
            <person name="Carlton J."/>
        </authorList>
    </citation>
    <scope>NUCLEOTIDE SEQUENCE</scope>
    <source>
        <strain evidence="1">G3</strain>
    </source>
</reference>